<evidence type="ECO:0000313" key="8">
    <source>
        <dbReference type="Proteomes" id="UP000092971"/>
    </source>
</evidence>
<dbReference type="AlphaFoldDB" id="A0A1B1YCM8"/>
<feature type="compositionally biased region" description="Polar residues" evidence="6">
    <location>
        <begin position="48"/>
        <end position="73"/>
    </location>
</feature>
<keyword evidence="3" id="KW-0472">Membrane</keyword>
<accession>A0A1B1YCM8</accession>
<dbReference type="SUPFAM" id="SSF53850">
    <property type="entry name" value="Periplasmic binding protein-like II"/>
    <property type="match status" value="1"/>
</dbReference>
<proteinExistence type="predicted"/>
<protein>
    <submittedName>
        <fullName evidence="7">Sugar ABC transporter substrate-binding protein</fullName>
    </submittedName>
</protein>
<dbReference type="Gene3D" id="3.40.190.10">
    <property type="entry name" value="Periplasmic binding protein-like II"/>
    <property type="match status" value="1"/>
</dbReference>
<keyword evidence="2" id="KW-0732">Signal</keyword>
<evidence type="ECO:0000256" key="5">
    <source>
        <dbReference type="ARBA" id="ARBA00023288"/>
    </source>
</evidence>
<sequence length="514" mass="58045">MMQTSCLYEIKISWEGFFVKKNCRKVIAALLMLTMLIVFASCGKPESKNTASIGTNTKTGVTDNGSKEPVSTENETKPAEQTAEDEDPYPAFDFGGRTIKVGIWWDYYYTSAHTKITDDPGMSNAETAQMKLDNVRKIEKKYNCRIEYVNLGWNGIIESINTSIAAGSPECDIYLTDLQFGIPAVANGLAQRLEDIVPEYSDLFGKQVVLKPLETKELGGTYLFAEQGIPMSGIYLGYNWTMMEELGLEDPQELYKKGQWTWEKFREYAIAGTRDTNNDGTIDVYGFGGVFPDLVNGLMMNNNGSIAAGKQEGLSSKETVEVFELINQMYNIDKSARPWNAEDWNDNLLAWSDGKVMMWTAQAWALKQEADAALQEGSELPFEYRIVPYPFGPSSDKKVYSPVSGNWYMIPVGVKDAGKVFQIFEEFMNWHKGDTSLRDDPSWFESCFQRLEDVEMAYECGKNLKLDLWMNLPGFDFGETIWWPIVVNKDKTVSQAVEAAKPVLQDALDAFWKK</sequence>
<dbReference type="InterPro" id="IPR006059">
    <property type="entry name" value="SBP"/>
</dbReference>
<organism evidence="7 8">
    <name type="scientific">Thermoclostridium stercorarium subsp. thermolacticum DSM 2910</name>
    <dbReference type="NCBI Taxonomy" id="1121336"/>
    <lineage>
        <taxon>Bacteria</taxon>
        <taxon>Bacillati</taxon>
        <taxon>Bacillota</taxon>
        <taxon>Clostridia</taxon>
        <taxon>Eubacteriales</taxon>
        <taxon>Oscillospiraceae</taxon>
        <taxon>Thermoclostridium</taxon>
    </lineage>
</organism>
<reference evidence="7 8" key="1">
    <citation type="submission" date="2016-02" db="EMBL/GenBank/DDBJ databases">
        <title>Comparison of Clostridium stercorarium subspecies using comparative genomics and transcriptomics.</title>
        <authorList>
            <person name="Schellenberg J."/>
            <person name="Thallinger G."/>
            <person name="Levin D.B."/>
            <person name="Zhang X."/>
            <person name="Alvare G."/>
            <person name="Fristensky B."/>
            <person name="Sparling R."/>
        </authorList>
    </citation>
    <scope>NUCLEOTIDE SEQUENCE [LARGE SCALE GENOMIC DNA]</scope>
    <source>
        <strain evidence="7 8">DSM 2910</strain>
    </source>
</reference>
<dbReference type="EMBL" id="CP014672">
    <property type="protein sequence ID" value="ANW98508.1"/>
    <property type="molecule type" value="Genomic_DNA"/>
</dbReference>
<evidence type="ECO:0000256" key="2">
    <source>
        <dbReference type="ARBA" id="ARBA00022729"/>
    </source>
</evidence>
<evidence type="ECO:0000256" key="4">
    <source>
        <dbReference type="ARBA" id="ARBA00023139"/>
    </source>
</evidence>
<name>A0A1B1YCM8_THEST</name>
<dbReference type="InterPro" id="IPR050490">
    <property type="entry name" value="Bact_solute-bd_prot1"/>
</dbReference>
<dbReference type="PANTHER" id="PTHR43649">
    <property type="entry name" value="ARABINOSE-BINDING PROTEIN-RELATED"/>
    <property type="match status" value="1"/>
</dbReference>
<evidence type="ECO:0000256" key="6">
    <source>
        <dbReference type="SAM" id="MobiDB-lite"/>
    </source>
</evidence>
<gene>
    <name evidence="7" type="ORF">CSTERTH_05365</name>
</gene>
<keyword evidence="5" id="KW-0449">Lipoprotein</keyword>
<keyword evidence="1" id="KW-1003">Cell membrane</keyword>
<dbReference type="Pfam" id="PF01547">
    <property type="entry name" value="SBP_bac_1"/>
    <property type="match status" value="1"/>
</dbReference>
<keyword evidence="4" id="KW-0564">Palmitate</keyword>
<evidence type="ECO:0000256" key="1">
    <source>
        <dbReference type="ARBA" id="ARBA00022475"/>
    </source>
</evidence>
<feature type="region of interest" description="Disordered" evidence="6">
    <location>
        <begin position="46"/>
        <end position="90"/>
    </location>
</feature>
<evidence type="ECO:0000256" key="3">
    <source>
        <dbReference type="ARBA" id="ARBA00023136"/>
    </source>
</evidence>
<dbReference type="PANTHER" id="PTHR43649:SF33">
    <property type="entry name" value="POLYGALACTURONAN_RHAMNOGALACTURONAN-BINDING PROTEIN YTCQ"/>
    <property type="match status" value="1"/>
</dbReference>
<dbReference type="Proteomes" id="UP000092971">
    <property type="component" value="Chromosome"/>
</dbReference>
<evidence type="ECO:0000313" key="7">
    <source>
        <dbReference type="EMBL" id="ANW98508.1"/>
    </source>
</evidence>